<evidence type="ECO:0000313" key="9">
    <source>
        <dbReference type="EMBL" id="OXV08269.1"/>
    </source>
</evidence>
<dbReference type="InterPro" id="IPR058565">
    <property type="entry name" value="Ig_TRAPPC9_Trs120_1st"/>
</dbReference>
<dbReference type="Pfam" id="PF26251">
    <property type="entry name" value="TPR_TRAPPC9-Trs120"/>
    <property type="match status" value="1"/>
</dbReference>
<dbReference type="PANTHER" id="PTHR21512:SF5">
    <property type="entry name" value="TRAFFICKING PROTEIN PARTICLE COMPLEX SUBUNIT 9"/>
    <property type="match status" value="1"/>
</dbReference>
<accession>A0A232LVT8</accession>
<dbReference type="PANTHER" id="PTHR21512">
    <property type="entry name" value="TRAFFICKING PROTEIN PARTICLE COMPLEX SUBUNIT 9"/>
    <property type="match status" value="1"/>
</dbReference>
<evidence type="ECO:0000256" key="3">
    <source>
        <dbReference type="SAM" id="MobiDB-lite"/>
    </source>
</evidence>
<dbReference type="OrthoDB" id="27962at2759"/>
<feature type="region of interest" description="Disordered" evidence="3">
    <location>
        <begin position="918"/>
        <end position="945"/>
    </location>
</feature>
<feature type="compositionally biased region" description="Polar residues" evidence="3">
    <location>
        <begin position="292"/>
        <end position="304"/>
    </location>
</feature>
<evidence type="ECO:0008006" key="11">
    <source>
        <dbReference type="Google" id="ProtNLM"/>
    </source>
</evidence>
<keyword evidence="10" id="KW-1185">Reference proteome</keyword>
<dbReference type="InterPro" id="IPR058564">
    <property type="entry name" value="TPR_TRAPPC9_Trs120"/>
</dbReference>
<comment type="subcellular location">
    <subcellularLocation>
        <location evidence="1">Golgi apparatus</location>
    </subcellularLocation>
</comment>
<dbReference type="GO" id="GO:0005802">
    <property type="term" value="C:trans-Golgi network"/>
    <property type="evidence" value="ECO:0007669"/>
    <property type="project" value="TreeGrafter"/>
</dbReference>
<comment type="caution">
    <text evidence="9">The sequence shown here is derived from an EMBL/GenBank/DDBJ whole genome shotgun (WGS) entry which is preliminary data.</text>
</comment>
<evidence type="ECO:0000256" key="2">
    <source>
        <dbReference type="ARBA" id="ARBA00023034"/>
    </source>
</evidence>
<dbReference type="InterPro" id="IPR058568">
    <property type="entry name" value="Ig_TRAPPC9_Trs120_4th"/>
</dbReference>
<dbReference type="Pfam" id="PF26283">
    <property type="entry name" value="Ig_TRAPPC9-Trs120_4th"/>
    <property type="match status" value="1"/>
</dbReference>
<feature type="domain" description="Trs120/TRAPPC9 N-terminal" evidence="4">
    <location>
        <begin position="5"/>
        <end position="394"/>
    </location>
</feature>
<sequence>MGVDPLSPIAPARPNALLLPVGRIKRSRFLSFAARLQAENVIRLGDVSPDARPNRNMFSPLAFPTGMILYDLSFSVPPNSHLDLFPFEIFREPLIILAIADGAELKDDSNKIKGETPQVLRTEVESNTHPAPSGLTELLDQLAVVKENNPRALVHQLLIFDYSQLDKLLSGPGNVVWVPRPEASKATTIKTALCDITSLFLGELDGFAKLMQSLPAIDSPRASSWGPRRGPELRPRPVDKLLHRMTMPAQLSASSNGVTDSALSSGRSSPAPSDHESPTTFDEITRSIQLANRTNSVGKPSSSKEQSRDRMSIQGLSAADRTKSRIKGRLGVVIGTLYLQAGRWPDALKELVDAAAMARASSDYVWHGKALESLLLCLLMFGWAGMDFQIPQICYPVADGSGSKISHNTTSGGNSNISNLGTAPAGNRLVSLQNLANLLPDLSNNILSLYNRAANITEEPLPQLIYSETVIRLARLLSAVRIRDGGLDEMALRHIVMNEPLLPLCQPERPRGSLLLRKTEIANFLFRALPLAPTSDLPVTDTVPILVGVVSVLTMLGLQRKKAFVLRELLAIMVPGLVQARKIGAAQVGIHPAAGLSTLSDATFDINALDVGPGNMEEGIRALLTMIGEIYGVPPSAYRESRRSRRLPTTDYNTSYDSITAIVDRSCRCLTLNEYGDLVLKIDSLKTAINLCEALPDFEGVLDFTVELLQTIRGDLMLPEDSRIPPCLPEEEQIRLLSSIKRTIGAAHKLGTSDLEAEYWDDFIVRGVELLGVPDFKKPFHRSKKELNVATASADAPKTDPFLYNPFSKRSSKASESLLIVGEYASFKITFQNLYHFEIEIESLRLDGNGVPFDAELKNIWLPPFSFQEAIISGVAHSEGILNITGCIVKIRHCRKRKFPIFTKLWKPNPQKRIKRTGLAAKDSPTERPLSWSSTASQDGKPVTKVGPETATCSIKVIQKQPSVVMQSISLSQSAMMILEGENRMFGITLQNISTCPVDFILFTFQDSTTRQLQSALSKKDLLPAEAYELELQLLTKPSLRWRRSDDTSKNHSIAPGKSTTFTIEVFGKPGLQDANMQIDYCYLGTPSDIVPDTFYTRQLSIPITITVNASVEVARCDIVPLTGDFAWSNMSRNSQALSASGIDNKSLRLSLNQETLLQQLSEKGETQLTSMLSRLGIKPYGSEHCLVILDLRNIWPNTLSVSLQVSEDSRIVIAKDVMGQASSGSSIFSEDLQPGQASRFILILPCIFLDKPHTPIPVLNTGFRRQFVVSANKLSFEAEAASREAFWYREELLKRISGQWKEDSSGHEGKIEFRNIRLNQRMVDALRIDEIEVTFQLSRLSVIINTESETNSKTGAVIQIGRSKYITKTNDFLTLTVRIHNHSSEPIHPLLRLQPSLRNQPSTIALDLSRRLVWTGMLQQVLPILKGGKTAFVTLGVTALCRGEYEFGASVEEVRTTRPSLQDFGVPHGNELNKESQTIPNSHDGGIEDTFGLGVVKARRIWHARENCIILARDQLQ</sequence>
<gene>
    <name evidence="9" type="ORF">Egran_03969</name>
</gene>
<dbReference type="Pfam" id="PF26280">
    <property type="entry name" value="Ig_TRAPPC9-Trs120_2nd"/>
    <property type="match status" value="1"/>
</dbReference>
<feature type="domain" description="Trs120/TRAPPC9 third Ig-like" evidence="7">
    <location>
        <begin position="1112"/>
        <end position="1328"/>
    </location>
</feature>
<evidence type="ECO:0000259" key="8">
    <source>
        <dbReference type="Pfam" id="PF26283"/>
    </source>
</evidence>
<evidence type="ECO:0000259" key="5">
    <source>
        <dbReference type="Pfam" id="PF26251"/>
    </source>
</evidence>
<keyword evidence="2" id="KW-0333">Golgi apparatus</keyword>
<evidence type="ECO:0000256" key="1">
    <source>
        <dbReference type="ARBA" id="ARBA00004555"/>
    </source>
</evidence>
<feature type="region of interest" description="Disordered" evidence="3">
    <location>
        <begin position="1461"/>
        <end position="1485"/>
    </location>
</feature>
<evidence type="ECO:0000259" key="4">
    <source>
        <dbReference type="Pfam" id="PF08626"/>
    </source>
</evidence>
<feature type="domain" description="Trs120/TRAPPC9 first Ig-like" evidence="6">
    <location>
        <begin position="765"/>
        <end position="960"/>
    </location>
</feature>
<dbReference type="Pfam" id="PF26282">
    <property type="entry name" value="Ig_TRAPPC9-Trs120_3rd"/>
    <property type="match status" value="1"/>
</dbReference>
<dbReference type="EMBL" id="NPHW01004220">
    <property type="protein sequence ID" value="OXV08269.1"/>
    <property type="molecule type" value="Genomic_DNA"/>
</dbReference>
<dbReference type="Pfam" id="PF08626">
    <property type="entry name" value="TRAPPC9-Trs120"/>
    <property type="match status" value="1"/>
</dbReference>
<feature type="domain" description="Trs120/TRAPPC9 TPR region" evidence="5">
    <location>
        <begin position="435"/>
        <end position="751"/>
    </location>
</feature>
<protein>
    <recommendedName>
        <fullName evidence="11">Hypercellular protein HypA</fullName>
    </recommendedName>
</protein>
<evidence type="ECO:0000259" key="6">
    <source>
        <dbReference type="Pfam" id="PF26254"/>
    </source>
</evidence>
<feature type="domain" description="Trs120/TRAPPC9 fourth Ig-like" evidence="8">
    <location>
        <begin position="1339"/>
        <end position="1514"/>
    </location>
</feature>
<dbReference type="InterPro" id="IPR058563">
    <property type="entry name" value="Trs120_TRAPPC9_N"/>
</dbReference>
<evidence type="ECO:0000259" key="7">
    <source>
        <dbReference type="Pfam" id="PF26282"/>
    </source>
</evidence>
<feature type="region of interest" description="Disordered" evidence="3">
    <location>
        <begin position="249"/>
        <end position="280"/>
    </location>
</feature>
<name>A0A232LVT8_9EURO</name>
<proteinExistence type="predicted"/>
<reference evidence="9 10" key="1">
    <citation type="journal article" date="2015" name="Environ. Microbiol.">
        <title>Metagenome sequence of Elaphomyces granulatus from sporocarp tissue reveals Ascomycota ectomycorrhizal fingerprints of genome expansion and a Proteobacteria-rich microbiome.</title>
        <authorList>
            <person name="Quandt C.A."/>
            <person name="Kohler A."/>
            <person name="Hesse C.N."/>
            <person name="Sharpton T.J."/>
            <person name="Martin F."/>
            <person name="Spatafora J.W."/>
        </authorList>
    </citation>
    <scope>NUCLEOTIDE SEQUENCE [LARGE SCALE GENOMIC DNA]</scope>
    <source>
        <strain evidence="9 10">OSC145934</strain>
    </source>
</reference>
<dbReference type="InterPro" id="IPR058567">
    <property type="entry name" value="Ig_TRAPPC9_Trs120_3rd"/>
</dbReference>
<dbReference type="Pfam" id="PF26254">
    <property type="entry name" value="Ig_TRAPPC9-Trs120_1st"/>
    <property type="match status" value="1"/>
</dbReference>
<feature type="compositionally biased region" description="Polar residues" evidence="3">
    <location>
        <begin position="249"/>
        <end position="271"/>
    </location>
</feature>
<organism evidence="9 10">
    <name type="scientific">Elaphomyces granulatus</name>
    <dbReference type="NCBI Taxonomy" id="519963"/>
    <lineage>
        <taxon>Eukaryota</taxon>
        <taxon>Fungi</taxon>
        <taxon>Dikarya</taxon>
        <taxon>Ascomycota</taxon>
        <taxon>Pezizomycotina</taxon>
        <taxon>Eurotiomycetes</taxon>
        <taxon>Eurotiomycetidae</taxon>
        <taxon>Eurotiales</taxon>
        <taxon>Elaphomycetaceae</taxon>
        <taxon>Elaphomyces</taxon>
    </lineage>
</organism>
<dbReference type="Proteomes" id="UP000243515">
    <property type="component" value="Unassembled WGS sequence"/>
</dbReference>
<dbReference type="InterPro" id="IPR013935">
    <property type="entry name" value="Trs120_TRAPPC9"/>
</dbReference>
<feature type="region of interest" description="Disordered" evidence="3">
    <location>
        <begin position="292"/>
        <end position="320"/>
    </location>
</feature>
<evidence type="ECO:0000313" key="10">
    <source>
        <dbReference type="Proteomes" id="UP000243515"/>
    </source>
</evidence>